<organism evidence="8 11">
    <name type="scientific">Yersinia pekkanenii</name>
    <dbReference type="NCBI Taxonomy" id="1288385"/>
    <lineage>
        <taxon>Bacteria</taxon>
        <taxon>Pseudomonadati</taxon>
        <taxon>Pseudomonadota</taxon>
        <taxon>Gammaproteobacteria</taxon>
        <taxon>Enterobacterales</taxon>
        <taxon>Yersiniaceae</taxon>
        <taxon>Yersinia</taxon>
    </lineage>
</organism>
<evidence type="ECO:0000256" key="4">
    <source>
        <dbReference type="ARBA" id="ARBA00022679"/>
    </source>
</evidence>
<keyword evidence="1" id="KW-0813">Transport</keyword>
<accession>A0A0T9PFR8</accession>
<gene>
    <name evidence="8" type="ORF">ERS008529_01653</name>
    <name evidence="9" type="ORF">ERS137968_01849</name>
</gene>
<dbReference type="SUPFAM" id="SSF52794">
    <property type="entry name" value="PTS system IIB component-like"/>
    <property type="match status" value="1"/>
</dbReference>
<dbReference type="InterPro" id="IPR013012">
    <property type="entry name" value="PTS_EIIB_3"/>
</dbReference>
<dbReference type="PROSITE" id="PS51100">
    <property type="entry name" value="PTS_EIIB_TYPE_3"/>
    <property type="match status" value="1"/>
</dbReference>
<keyword evidence="5" id="KW-0598">Phosphotransferase system</keyword>
<dbReference type="EMBL" id="CQAZ01000012">
    <property type="protein sequence ID" value="CNH60357.1"/>
    <property type="molecule type" value="Genomic_DNA"/>
</dbReference>
<feature type="domain" description="PTS EIIB type-3" evidence="7">
    <location>
        <begin position="1"/>
        <end position="48"/>
    </location>
</feature>
<dbReference type="GO" id="GO:0008982">
    <property type="term" value="F:protein-N(PI)-phosphohistidine-sugar phosphotransferase activity"/>
    <property type="evidence" value="ECO:0007669"/>
    <property type="project" value="InterPro"/>
</dbReference>
<proteinExistence type="predicted"/>
<dbReference type="AlphaFoldDB" id="A0A0T9PFR8"/>
<dbReference type="InterPro" id="IPR051819">
    <property type="entry name" value="PTS_sugar-specific_EIIB"/>
</dbReference>
<evidence type="ECO:0000256" key="6">
    <source>
        <dbReference type="PROSITE-ProRule" id="PRU00423"/>
    </source>
</evidence>
<dbReference type="PANTHER" id="PTHR34581">
    <property type="entry name" value="PTS SYSTEM N,N'-DIACETYLCHITOBIOSE-SPECIFIC EIIB COMPONENT"/>
    <property type="match status" value="1"/>
</dbReference>
<name>A0A0T9PFR8_9GAMM</name>
<reference evidence="11" key="2">
    <citation type="submission" date="2015-03" db="EMBL/GenBank/DDBJ databases">
        <authorList>
            <consortium name="Pathogen Informatics"/>
        </authorList>
    </citation>
    <scope>NUCLEOTIDE SEQUENCE [LARGE SCALE GENOMIC DNA]</scope>
    <source>
        <strain evidence="11">A125KOH2</strain>
    </source>
</reference>
<dbReference type="Proteomes" id="UP000045840">
    <property type="component" value="Unassembled WGS sequence"/>
</dbReference>
<keyword evidence="4" id="KW-0808">Transferase</keyword>
<reference evidence="8" key="3">
    <citation type="submission" date="2015-03" db="EMBL/GenBank/DDBJ databases">
        <authorList>
            <person name="Murphy D."/>
        </authorList>
    </citation>
    <scope>NUCLEOTIDE SEQUENCE [LARGE SCALE GENOMIC DNA]</scope>
    <source>
        <strain evidence="8">A125KOH2</strain>
    </source>
</reference>
<evidence type="ECO:0000256" key="1">
    <source>
        <dbReference type="ARBA" id="ARBA00022448"/>
    </source>
</evidence>
<dbReference type="STRING" id="1288385.ERS137968_01849"/>
<sequence>MLGPQVRYQKAEVEDVVNGRIPVLVIDMKDYGSMNGKAVLETALAAIQ</sequence>
<protein>
    <submittedName>
        <fullName evidence="8">PTS system N,N'-diacetylchitobiose-specific transporter subunit IIB</fullName>
    </submittedName>
</protein>
<evidence type="ECO:0000256" key="2">
    <source>
        <dbReference type="ARBA" id="ARBA00022553"/>
    </source>
</evidence>
<evidence type="ECO:0000313" key="9">
    <source>
        <dbReference type="EMBL" id="CRY66470.1"/>
    </source>
</evidence>
<reference evidence="9 10" key="1">
    <citation type="submission" date="2015-03" db="EMBL/GenBank/DDBJ databases">
        <authorList>
            <consortium name="Pathogen Informatics"/>
            <person name="Murphy D."/>
        </authorList>
    </citation>
    <scope>NUCLEOTIDE SEQUENCE [LARGE SCALE GENOMIC DNA]</scope>
    <source>
        <strain evidence="9">Type strain: CIP110230</strain>
        <strain evidence="10">type strain: CIP110230</strain>
    </source>
</reference>
<dbReference type="Proteomes" id="UP000044625">
    <property type="component" value="Unassembled WGS sequence"/>
</dbReference>
<evidence type="ECO:0000256" key="3">
    <source>
        <dbReference type="ARBA" id="ARBA00022597"/>
    </source>
</evidence>
<dbReference type="EMBL" id="CWJL01000007">
    <property type="protein sequence ID" value="CRY66470.1"/>
    <property type="molecule type" value="Genomic_DNA"/>
</dbReference>
<evidence type="ECO:0000313" key="8">
    <source>
        <dbReference type="EMBL" id="CNH60357.1"/>
    </source>
</evidence>
<dbReference type="GO" id="GO:0009401">
    <property type="term" value="P:phosphoenolpyruvate-dependent sugar phosphotransferase system"/>
    <property type="evidence" value="ECO:0007669"/>
    <property type="project" value="UniProtKB-KW"/>
</dbReference>
<keyword evidence="3" id="KW-0762">Sugar transport</keyword>
<dbReference type="InterPro" id="IPR036095">
    <property type="entry name" value="PTS_EIIB-like_sf"/>
</dbReference>
<evidence type="ECO:0000259" key="7">
    <source>
        <dbReference type="PROSITE" id="PS51100"/>
    </source>
</evidence>
<keyword evidence="2" id="KW-0597">Phosphoprotein</keyword>
<comment type="caution">
    <text evidence="6">Lacks conserved residue(s) required for the propagation of feature annotation.</text>
</comment>
<dbReference type="Gene3D" id="3.40.50.2300">
    <property type="match status" value="1"/>
</dbReference>
<keyword evidence="10" id="KW-1185">Reference proteome</keyword>
<evidence type="ECO:0000313" key="10">
    <source>
        <dbReference type="Proteomes" id="UP000044625"/>
    </source>
</evidence>
<evidence type="ECO:0000256" key="5">
    <source>
        <dbReference type="ARBA" id="ARBA00022683"/>
    </source>
</evidence>
<dbReference type="PANTHER" id="PTHR34581:SF2">
    <property type="entry name" value="PTS SYSTEM N,N'-DIACETYLCHITOBIOSE-SPECIFIC EIIB COMPONENT"/>
    <property type="match status" value="1"/>
</dbReference>
<evidence type="ECO:0000313" key="11">
    <source>
        <dbReference type="Proteomes" id="UP000045840"/>
    </source>
</evidence>